<evidence type="ECO:0000313" key="2">
    <source>
        <dbReference type="Proteomes" id="UP000033695"/>
    </source>
</evidence>
<proteinExistence type="predicted"/>
<reference evidence="1 2" key="1">
    <citation type="submission" date="2014-12" db="EMBL/GenBank/DDBJ databases">
        <title>Comparative genomics of the lactic acid bacteria isolated from the honey bee gut.</title>
        <authorList>
            <person name="Ellegaard K.M."/>
            <person name="Tamarit D."/>
            <person name="Javelind E."/>
            <person name="Olofsson T."/>
            <person name="Andersson S.G."/>
            <person name="Vasquez A."/>
        </authorList>
    </citation>
    <scope>NUCLEOTIDE SEQUENCE [LARGE SCALE GENOMIC DNA]</scope>
    <source>
        <strain evidence="1 2">Hon2</strain>
    </source>
</reference>
<dbReference type="OrthoDB" id="9804765at2"/>
<comment type="caution">
    <text evidence="1">The sequence shown here is derived from an EMBL/GenBank/DDBJ whole genome shotgun (WGS) entry which is preliminary data.</text>
</comment>
<dbReference type="InterPro" id="IPR037479">
    <property type="entry name" value="Tauto_MSAD"/>
</dbReference>
<dbReference type="InterPro" id="IPR014347">
    <property type="entry name" value="Tautomerase/MIF_sf"/>
</dbReference>
<dbReference type="EMBL" id="JXBZ01000007">
    <property type="protein sequence ID" value="KJY48972.1"/>
    <property type="molecule type" value="Genomic_DNA"/>
</dbReference>
<dbReference type="Gene3D" id="3.30.429.10">
    <property type="entry name" value="Macrophage Migration Inhibitory Factor"/>
    <property type="match status" value="1"/>
</dbReference>
<dbReference type="Pfam" id="PF14552">
    <property type="entry name" value="Tautomerase_2"/>
    <property type="match status" value="1"/>
</dbReference>
<accession>A0A0F4KQP9</accession>
<dbReference type="AlphaFoldDB" id="A0A0F4KQP9"/>
<dbReference type="PATRIC" id="fig|1218508.4.peg.813"/>
<sequence>MPLIRVDTFKNYSDEQLKTALDIIHQVAVNCFQIPDRDRYQIITQHAPNEMVLLDTNLGFTRSKDALVIQVFSRKRSKEAKLKFYRQVATELTQALQIKGSEILISLVENGDADWSFGWGEAQFVSGKL</sequence>
<dbReference type="RefSeq" id="WP_045922639.1">
    <property type="nucleotide sequence ID" value="NZ_JBHTHW010000003.1"/>
</dbReference>
<dbReference type="PANTHER" id="PTHR38460">
    <property type="entry name" value="TAUTOMERASE YOLI-RELATED"/>
    <property type="match status" value="1"/>
</dbReference>
<evidence type="ECO:0000313" key="1">
    <source>
        <dbReference type="EMBL" id="KJY48972.1"/>
    </source>
</evidence>
<keyword evidence="2" id="KW-1185">Reference proteome</keyword>
<name>A0A0F4KQP9_9LACO</name>
<dbReference type="PANTHER" id="PTHR38460:SF1">
    <property type="entry name" value="TAUTOMERASE YOLI-RELATED"/>
    <property type="match status" value="1"/>
</dbReference>
<protein>
    <submittedName>
        <fullName evidence="1">Putative tautomerase</fullName>
    </submittedName>
</protein>
<dbReference type="STRING" id="1218508.JG29_07940"/>
<gene>
    <name evidence="1" type="ORF">JG29_07940</name>
</gene>
<organism evidence="1 2">
    <name type="scientific">Bombilactobacillus mellis</name>
    <dbReference type="NCBI Taxonomy" id="1218508"/>
    <lineage>
        <taxon>Bacteria</taxon>
        <taxon>Bacillati</taxon>
        <taxon>Bacillota</taxon>
        <taxon>Bacilli</taxon>
        <taxon>Lactobacillales</taxon>
        <taxon>Lactobacillaceae</taxon>
        <taxon>Bombilactobacillus</taxon>
    </lineage>
</organism>
<dbReference type="HOGENOM" id="CLU_148073_0_0_9"/>
<dbReference type="Proteomes" id="UP000033695">
    <property type="component" value="Unassembled WGS sequence"/>
</dbReference>
<dbReference type="SUPFAM" id="SSF55331">
    <property type="entry name" value="Tautomerase/MIF"/>
    <property type="match status" value="1"/>
</dbReference>